<keyword evidence="8" id="KW-1185">Reference proteome</keyword>
<dbReference type="InterPro" id="IPR058031">
    <property type="entry name" value="AAA_lid_NorR"/>
</dbReference>
<dbReference type="Gene3D" id="1.10.10.60">
    <property type="entry name" value="Homeodomain-like"/>
    <property type="match status" value="1"/>
</dbReference>
<dbReference type="SUPFAM" id="SSF46689">
    <property type="entry name" value="Homeodomain-like"/>
    <property type="match status" value="1"/>
</dbReference>
<dbReference type="SUPFAM" id="SSF52540">
    <property type="entry name" value="P-loop containing nucleoside triphosphate hydrolases"/>
    <property type="match status" value="1"/>
</dbReference>
<name>A0A840NAR4_9PSEU</name>
<dbReference type="Pfam" id="PF02954">
    <property type="entry name" value="HTH_8"/>
    <property type="match status" value="1"/>
</dbReference>
<dbReference type="Pfam" id="PF25601">
    <property type="entry name" value="AAA_lid_14"/>
    <property type="match status" value="1"/>
</dbReference>
<dbReference type="GO" id="GO:0005524">
    <property type="term" value="F:ATP binding"/>
    <property type="evidence" value="ECO:0007669"/>
    <property type="project" value="UniProtKB-KW"/>
</dbReference>
<sequence length="613" mass="67311">MPVRRRGPSQSEDPRRCTTTPEPAPGPARRRFLGDAPVEPAAVRGPILASWRRSSDYRVDSEALNAPYVDDLDFQGALVHAASPVLDHLHDELPDQPVSVVLTDHRGYVLERRTGRPELRDHLDRVCLAPGFGYAERFVGTNGIGTTLESGQATFVYEQEHFTGPLIDLACAGVPIHDPITGELAGVLDVTCFAQDAGPMLKAVAVGAARGIQERLLNHGSANDITLMQEYLHASHRSRDPIIALNADVLMLNRKAQQVLGAQDQVRLLEHLRDSPRQRPMSGELDLPSGTRCRVYARQVPGREAGTVARIHLLAPAADLMISSAPTGPLPGIAGSEPLWRHCCRAVEGHRARNAWICLEGEPGTGKSSLLRAVCRANRPDRHVRVIAADEVGADRDWWERTRSELLERQGPLVLRAVHRLSTPKLTELSCLLDEVKAANPALWVAATIDPGVVPGPALHGLRALFPQSVQVPPLRHRIDDLEAIANHLLRQLTKRPESAFSPEALHLLKRRHWPGNITELREVVREVTGRTRSATITAADLPPQCTSQSRRVLTPIESMERDAIVTSLDEAGGNRARAARSLGISRATIYRKITDYDIGDRTSSGPSRRRRS</sequence>
<evidence type="ECO:0000259" key="6">
    <source>
        <dbReference type="PROSITE" id="PS50045"/>
    </source>
</evidence>
<dbReference type="InterPro" id="IPR002078">
    <property type="entry name" value="Sigma_54_int"/>
</dbReference>
<accession>A0A840NAR4</accession>
<gene>
    <name evidence="7" type="ORF">BJ969_001772</name>
</gene>
<dbReference type="PANTHER" id="PTHR32071:SF122">
    <property type="entry name" value="SIGMA FACTOR"/>
    <property type="match status" value="1"/>
</dbReference>
<keyword evidence="4" id="KW-0804">Transcription</keyword>
<dbReference type="Proteomes" id="UP000580474">
    <property type="component" value="Unassembled WGS sequence"/>
</dbReference>
<evidence type="ECO:0000313" key="7">
    <source>
        <dbReference type="EMBL" id="MBB5068684.1"/>
    </source>
</evidence>
<dbReference type="InterPro" id="IPR027417">
    <property type="entry name" value="P-loop_NTPase"/>
</dbReference>
<dbReference type="InterPro" id="IPR009057">
    <property type="entry name" value="Homeodomain-like_sf"/>
</dbReference>
<evidence type="ECO:0000256" key="3">
    <source>
        <dbReference type="ARBA" id="ARBA00023015"/>
    </source>
</evidence>
<dbReference type="GO" id="GO:0006355">
    <property type="term" value="P:regulation of DNA-templated transcription"/>
    <property type="evidence" value="ECO:0007669"/>
    <property type="project" value="InterPro"/>
</dbReference>
<dbReference type="InterPro" id="IPR002197">
    <property type="entry name" value="HTH_Fis"/>
</dbReference>
<comment type="caution">
    <text evidence="7">The sequence shown here is derived from an EMBL/GenBank/DDBJ whole genome shotgun (WGS) entry which is preliminary data.</text>
</comment>
<feature type="region of interest" description="Disordered" evidence="5">
    <location>
        <begin position="1"/>
        <end position="36"/>
    </location>
</feature>
<dbReference type="Gene3D" id="3.40.50.300">
    <property type="entry name" value="P-loop containing nucleotide triphosphate hydrolases"/>
    <property type="match status" value="1"/>
</dbReference>
<dbReference type="InterPro" id="IPR029016">
    <property type="entry name" value="GAF-like_dom_sf"/>
</dbReference>
<evidence type="ECO:0000256" key="4">
    <source>
        <dbReference type="ARBA" id="ARBA00023163"/>
    </source>
</evidence>
<dbReference type="Gene3D" id="1.10.8.60">
    <property type="match status" value="1"/>
</dbReference>
<protein>
    <submittedName>
        <fullName evidence="7">Transcriptional regulator of acetoin/glycerol metabolism</fullName>
    </submittedName>
</protein>
<dbReference type="AlphaFoldDB" id="A0A840NAR4"/>
<dbReference type="Gene3D" id="3.30.450.40">
    <property type="match status" value="1"/>
</dbReference>
<evidence type="ECO:0000256" key="5">
    <source>
        <dbReference type="SAM" id="MobiDB-lite"/>
    </source>
</evidence>
<keyword evidence="1" id="KW-0547">Nucleotide-binding</keyword>
<dbReference type="EMBL" id="JACHIV010000001">
    <property type="protein sequence ID" value="MBB5068684.1"/>
    <property type="molecule type" value="Genomic_DNA"/>
</dbReference>
<reference evidence="7 8" key="1">
    <citation type="submission" date="2020-08" db="EMBL/GenBank/DDBJ databases">
        <title>Sequencing the genomes of 1000 actinobacteria strains.</title>
        <authorList>
            <person name="Klenk H.-P."/>
        </authorList>
    </citation>
    <scope>NUCLEOTIDE SEQUENCE [LARGE SCALE GENOMIC DNA]</scope>
    <source>
        <strain evidence="7 8">DSM 45582</strain>
    </source>
</reference>
<dbReference type="PRINTS" id="PR01590">
    <property type="entry name" value="HTHFIS"/>
</dbReference>
<evidence type="ECO:0000256" key="1">
    <source>
        <dbReference type="ARBA" id="ARBA00022741"/>
    </source>
</evidence>
<keyword evidence="2" id="KW-0067">ATP-binding</keyword>
<proteinExistence type="predicted"/>
<dbReference type="PANTHER" id="PTHR32071">
    <property type="entry name" value="TRANSCRIPTIONAL REGULATORY PROTEIN"/>
    <property type="match status" value="1"/>
</dbReference>
<feature type="domain" description="Sigma-54 factor interaction" evidence="6">
    <location>
        <begin position="469"/>
        <end position="530"/>
    </location>
</feature>
<keyword evidence="3" id="KW-0805">Transcription regulation</keyword>
<evidence type="ECO:0000313" key="8">
    <source>
        <dbReference type="Proteomes" id="UP000580474"/>
    </source>
</evidence>
<dbReference type="PROSITE" id="PS50045">
    <property type="entry name" value="SIGMA54_INTERACT_4"/>
    <property type="match status" value="1"/>
</dbReference>
<dbReference type="RefSeq" id="WP_184478337.1">
    <property type="nucleotide sequence ID" value="NZ_JACHIV010000001.1"/>
</dbReference>
<dbReference type="GO" id="GO:0043565">
    <property type="term" value="F:sequence-specific DNA binding"/>
    <property type="evidence" value="ECO:0007669"/>
    <property type="project" value="InterPro"/>
</dbReference>
<evidence type="ECO:0000256" key="2">
    <source>
        <dbReference type="ARBA" id="ARBA00022840"/>
    </source>
</evidence>
<organism evidence="7 8">
    <name type="scientific">Saccharopolyspora gloriosae</name>
    <dbReference type="NCBI Taxonomy" id="455344"/>
    <lineage>
        <taxon>Bacteria</taxon>
        <taxon>Bacillati</taxon>
        <taxon>Actinomycetota</taxon>
        <taxon>Actinomycetes</taxon>
        <taxon>Pseudonocardiales</taxon>
        <taxon>Pseudonocardiaceae</taxon>
        <taxon>Saccharopolyspora</taxon>
    </lineage>
</organism>